<evidence type="ECO:0000256" key="5">
    <source>
        <dbReference type="ARBA" id="ARBA00022694"/>
    </source>
</evidence>
<dbReference type="PANTHER" id="PTHR11088">
    <property type="entry name" value="TRNA DIMETHYLALLYLTRANSFERASE"/>
    <property type="match status" value="1"/>
</dbReference>
<keyword evidence="6 10" id="KW-0547">Nucleotide-binding</keyword>
<comment type="caution">
    <text evidence="14">The sequence shown here is derived from an EMBL/GenBank/DDBJ whole genome shotgun (WGS) entry which is preliminary data.</text>
</comment>
<feature type="site" description="Interaction with substrate tRNA" evidence="10">
    <location>
        <position position="129"/>
    </location>
</feature>
<organism evidence="14 15">
    <name type="scientific">Streptococcus equinus ATCC 9812</name>
    <dbReference type="NCBI Taxonomy" id="525379"/>
    <lineage>
        <taxon>Bacteria</taxon>
        <taxon>Bacillati</taxon>
        <taxon>Bacillota</taxon>
        <taxon>Bacilli</taxon>
        <taxon>Lactobacillales</taxon>
        <taxon>Streptococcaceae</taxon>
        <taxon>Streptococcus</taxon>
    </lineage>
</organism>
<comment type="caution">
    <text evidence="10">Lacks conserved residue(s) required for the propagation of feature annotation.</text>
</comment>
<dbReference type="InterPro" id="IPR018022">
    <property type="entry name" value="IPT"/>
</dbReference>
<evidence type="ECO:0000256" key="7">
    <source>
        <dbReference type="ARBA" id="ARBA00022840"/>
    </source>
</evidence>
<evidence type="ECO:0000256" key="8">
    <source>
        <dbReference type="ARBA" id="ARBA00022842"/>
    </source>
</evidence>
<dbReference type="Gene3D" id="3.40.50.300">
    <property type="entry name" value="P-loop containing nucleotide triphosphate hydrolases"/>
    <property type="match status" value="1"/>
</dbReference>
<protein>
    <recommendedName>
        <fullName evidence="10">tRNA dimethylallyltransferase</fullName>
        <ecNumber evidence="10">2.5.1.75</ecNumber>
    </recommendedName>
    <alternativeName>
        <fullName evidence="10">Dimethylallyl diphosphate:tRNA dimethylallyltransferase</fullName>
        <shortName evidence="10">DMAPP:tRNA dimethylallyltransferase</shortName>
        <shortName evidence="10">DMATase</shortName>
    </alternativeName>
    <alternativeName>
        <fullName evidence="10">Isopentenyl-diphosphate:tRNA isopentenyltransferase</fullName>
        <shortName evidence="10">IPP transferase</shortName>
        <shortName evidence="10">IPPT</shortName>
        <shortName evidence="10">IPTase</shortName>
    </alternativeName>
</protein>
<dbReference type="SUPFAM" id="SSF52540">
    <property type="entry name" value="P-loop containing nucleoside triphosphate hydrolases"/>
    <property type="match status" value="2"/>
</dbReference>
<evidence type="ECO:0000256" key="9">
    <source>
        <dbReference type="ARBA" id="ARBA00049563"/>
    </source>
</evidence>
<dbReference type="EMBL" id="AEVB01000006">
    <property type="protein sequence ID" value="EFW89607.1"/>
    <property type="molecule type" value="Genomic_DNA"/>
</dbReference>
<dbReference type="HOGENOM" id="CLU_032616_0_1_9"/>
<keyword evidence="7 10" id="KW-0067">ATP-binding</keyword>
<dbReference type="EC" id="2.5.1.75" evidence="10"/>
<dbReference type="GO" id="GO:0052381">
    <property type="term" value="F:tRNA dimethylallyltransferase activity"/>
    <property type="evidence" value="ECO:0007669"/>
    <property type="project" value="UniProtKB-UniRule"/>
</dbReference>
<evidence type="ECO:0000256" key="3">
    <source>
        <dbReference type="ARBA" id="ARBA00005842"/>
    </source>
</evidence>
<dbReference type="eggNOG" id="COG0324">
    <property type="taxonomic scope" value="Bacteria"/>
</dbReference>
<dbReference type="InterPro" id="IPR027417">
    <property type="entry name" value="P-loop_NTPase"/>
</dbReference>
<feature type="region of interest" description="Interaction with substrate tRNA" evidence="10">
    <location>
        <begin position="37"/>
        <end position="40"/>
    </location>
</feature>
<evidence type="ECO:0000256" key="2">
    <source>
        <dbReference type="ARBA" id="ARBA00003213"/>
    </source>
</evidence>
<evidence type="ECO:0000256" key="12">
    <source>
        <dbReference type="RuleBase" id="RU003784"/>
    </source>
</evidence>
<feature type="binding site" evidence="10">
    <location>
        <begin position="14"/>
        <end position="19"/>
    </location>
    <ligand>
        <name>substrate</name>
    </ligand>
</feature>
<dbReference type="GO" id="GO:0006400">
    <property type="term" value="P:tRNA modification"/>
    <property type="evidence" value="ECO:0007669"/>
    <property type="project" value="TreeGrafter"/>
</dbReference>
<feature type="site" description="Interaction with substrate tRNA" evidence="10">
    <location>
        <position position="103"/>
    </location>
</feature>
<comment type="function">
    <text evidence="2 10 12">Catalyzes the transfer of a dimethylallyl group onto the adenine at position 37 in tRNAs that read codons beginning with uridine, leading to the formation of N6-(dimethylallyl)adenosine (i(6)A).</text>
</comment>
<evidence type="ECO:0000313" key="15">
    <source>
        <dbReference type="Proteomes" id="UP000005699"/>
    </source>
</evidence>
<dbReference type="PANTHER" id="PTHR11088:SF60">
    <property type="entry name" value="TRNA DIMETHYLALLYLTRANSFERASE"/>
    <property type="match status" value="1"/>
</dbReference>
<evidence type="ECO:0000256" key="1">
    <source>
        <dbReference type="ARBA" id="ARBA00001946"/>
    </source>
</evidence>
<comment type="subunit">
    <text evidence="10">Monomer.</text>
</comment>
<dbReference type="AlphaFoldDB" id="E8JMJ2"/>
<dbReference type="RefSeq" id="WP_004231122.1">
    <property type="nucleotide sequence ID" value="NZ_GL698429.1"/>
</dbReference>
<keyword evidence="8 10" id="KW-0460">Magnesium</keyword>
<dbReference type="GO" id="GO:0005524">
    <property type="term" value="F:ATP binding"/>
    <property type="evidence" value="ECO:0007669"/>
    <property type="project" value="UniProtKB-UniRule"/>
</dbReference>
<keyword evidence="4 10" id="KW-0808">Transferase</keyword>
<proteinExistence type="inferred from homology"/>
<evidence type="ECO:0000256" key="13">
    <source>
        <dbReference type="RuleBase" id="RU003785"/>
    </source>
</evidence>
<accession>E8JMJ2</accession>
<comment type="catalytic activity">
    <reaction evidence="9 10 11">
        <text>adenosine(37) in tRNA + dimethylallyl diphosphate = N(6)-dimethylallyladenosine(37) in tRNA + diphosphate</text>
        <dbReference type="Rhea" id="RHEA:26482"/>
        <dbReference type="Rhea" id="RHEA-COMP:10162"/>
        <dbReference type="Rhea" id="RHEA-COMP:10375"/>
        <dbReference type="ChEBI" id="CHEBI:33019"/>
        <dbReference type="ChEBI" id="CHEBI:57623"/>
        <dbReference type="ChEBI" id="CHEBI:74411"/>
        <dbReference type="ChEBI" id="CHEBI:74415"/>
        <dbReference type="EC" id="2.5.1.75"/>
    </reaction>
</comment>
<evidence type="ECO:0000256" key="4">
    <source>
        <dbReference type="ARBA" id="ARBA00022679"/>
    </source>
</evidence>
<evidence type="ECO:0000256" key="11">
    <source>
        <dbReference type="RuleBase" id="RU003783"/>
    </source>
</evidence>
<dbReference type="InterPro" id="IPR039657">
    <property type="entry name" value="Dimethylallyltransferase"/>
</dbReference>
<feature type="binding site" evidence="10">
    <location>
        <begin position="12"/>
        <end position="19"/>
    </location>
    <ligand>
        <name>ATP</name>
        <dbReference type="ChEBI" id="CHEBI:30616"/>
    </ligand>
</feature>
<sequence>MSKKIKLLAVVGPTAVGKTALGIELAKHFNGEIISGDSQQVYRQLDIGTAKATPEEQAEAVHHLIDVRNVDETYSVYDFVQEASAAISDIVSRGKLPIIVGGTGLYLQSLLEGYHLGGQVDQEKVLAYRKELDLLSDDELFEKIAEQKIEIPQINRRRAIRALEVAKFGKDLENKETDYDAYLIGLNDDRQVLYDRINHRVDLMVENGVLDEVKWLYDNYREVQAARAIGYKELFPYFSGEDSLENCVEKLKQNTRRFAKRQLTWFRNRMAVQFYNVSETDFKTKVAEDVDRFLNDKKM</sequence>
<reference evidence="14 15" key="1">
    <citation type="submission" date="2010-12" db="EMBL/GenBank/DDBJ databases">
        <authorList>
            <person name="Muzny D."/>
            <person name="Qin X."/>
            <person name="Deng J."/>
            <person name="Jiang H."/>
            <person name="Liu Y."/>
            <person name="Qu J."/>
            <person name="Song X.-Z."/>
            <person name="Zhang L."/>
            <person name="Thornton R."/>
            <person name="Coyle M."/>
            <person name="Francisco L."/>
            <person name="Jackson L."/>
            <person name="Javaid M."/>
            <person name="Korchina V."/>
            <person name="Kovar C."/>
            <person name="Mata R."/>
            <person name="Mathew T."/>
            <person name="Ngo R."/>
            <person name="Nguyen L."/>
            <person name="Nguyen N."/>
            <person name="Okwuonu G."/>
            <person name="Ongeri F."/>
            <person name="Pham C."/>
            <person name="Simmons D."/>
            <person name="Wilczek-Boney K."/>
            <person name="Hale W."/>
            <person name="Jakkamsetti A."/>
            <person name="Pham P."/>
            <person name="Ruth R."/>
            <person name="San Lucas F."/>
            <person name="Warren J."/>
            <person name="Zhang J."/>
            <person name="Zhao Z."/>
            <person name="Zhou C."/>
            <person name="Zhu D."/>
            <person name="Lee S."/>
            <person name="Bess C."/>
            <person name="Blankenburg K."/>
            <person name="Forbes L."/>
            <person name="Fu Q."/>
            <person name="Gubbala S."/>
            <person name="Hirani K."/>
            <person name="Jayaseelan J.C."/>
            <person name="Lara F."/>
            <person name="Munidasa M."/>
            <person name="Palculict T."/>
            <person name="Patil S."/>
            <person name="Pu L.-L."/>
            <person name="Saada N."/>
            <person name="Tang L."/>
            <person name="Weissenberger G."/>
            <person name="Zhu Y."/>
            <person name="Hemphill L."/>
            <person name="Shang Y."/>
            <person name="Youmans B."/>
            <person name="Ayvaz T."/>
            <person name="Ross M."/>
            <person name="Santibanez J."/>
            <person name="Aqrawi P."/>
            <person name="Gross S."/>
            <person name="Joshi V."/>
            <person name="Fowler G."/>
            <person name="Nazareth L."/>
            <person name="Reid J."/>
            <person name="Worley K."/>
            <person name="Petrosino J."/>
            <person name="Highlander S."/>
            <person name="Gibbs R."/>
        </authorList>
    </citation>
    <scope>NUCLEOTIDE SEQUENCE [LARGE SCALE GENOMIC DNA]</scope>
    <source>
        <strain evidence="14 15">ATCC 9812</strain>
    </source>
</reference>
<evidence type="ECO:0000256" key="10">
    <source>
        <dbReference type="HAMAP-Rule" id="MF_00185"/>
    </source>
</evidence>
<name>E8JMJ2_STREI</name>
<comment type="similarity">
    <text evidence="3 10 13">Belongs to the IPP transferase family.</text>
</comment>
<dbReference type="NCBIfam" id="TIGR00174">
    <property type="entry name" value="miaA"/>
    <property type="match status" value="1"/>
</dbReference>
<dbReference type="HAMAP" id="MF_00185">
    <property type="entry name" value="IPP_trans"/>
    <property type="match status" value="1"/>
</dbReference>
<dbReference type="Proteomes" id="UP000005699">
    <property type="component" value="Unassembled WGS sequence"/>
</dbReference>
<keyword evidence="5 10" id="KW-0819">tRNA processing</keyword>
<comment type="cofactor">
    <cofactor evidence="1 10">
        <name>Mg(2+)</name>
        <dbReference type="ChEBI" id="CHEBI:18420"/>
    </cofactor>
</comment>
<evidence type="ECO:0000256" key="6">
    <source>
        <dbReference type="ARBA" id="ARBA00022741"/>
    </source>
</evidence>
<dbReference type="Pfam" id="PF01715">
    <property type="entry name" value="IPPT"/>
    <property type="match status" value="1"/>
</dbReference>
<gene>
    <name evidence="10 14" type="primary">miaA</name>
    <name evidence="14" type="ORF">HMPREF0819_0215</name>
</gene>
<evidence type="ECO:0000313" key="14">
    <source>
        <dbReference type="EMBL" id="EFW89607.1"/>
    </source>
</evidence>